<dbReference type="AlphaFoldDB" id="A0AAE0J762"/>
<gene>
    <name evidence="3" type="ORF">B0H65DRAFT_313708</name>
</gene>
<feature type="region of interest" description="Disordered" evidence="1">
    <location>
        <begin position="417"/>
        <end position="448"/>
    </location>
</feature>
<evidence type="ECO:0000313" key="4">
    <source>
        <dbReference type="Proteomes" id="UP001278500"/>
    </source>
</evidence>
<dbReference type="GeneID" id="87860492"/>
<evidence type="ECO:0000313" key="3">
    <source>
        <dbReference type="EMBL" id="KAK3338167.1"/>
    </source>
</evidence>
<evidence type="ECO:0000256" key="1">
    <source>
        <dbReference type="SAM" id="MobiDB-lite"/>
    </source>
</evidence>
<name>A0AAE0J762_9PEZI</name>
<feature type="region of interest" description="Disordered" evidence="1">
    <location>
        <begin position="324"/>
        <end position="357"/>
    </location>
</feature>
<keyword evidence="2" id="KW-0472">Membrane</keyword>
<feature type="compositionally biased region" description="Polar residues" evidence="1">
    <location>
        <begin position="234"/>
        <end position="251"/>
    </location>
</feature>
<reference evidence="3" key="2">
    <citation type="submission" date="2023-06" db="EMBL/GenBank/DDBJ databases">
        <authorList>
            <consortium name="Lawrence Berkeley National Laboratory"/>
            <person name="Haridas S."/>
            <person name="Hensen N."/>
            <person name="Bonometti L."/>
            <person name="Westerberg I."/>
            <person name="Brannstrom I.O."/>
            <person name="Guillou S."/>
            <person name="Cros-Aarteil S."/>
            <person name="Calhoun S."/>
            <person name="Kuo A."/>
            <person name="Mondo S."/>
            <person name="Pangilinan J."/>
            <person name="Riley R."/>
            <person name="Labutti K."/>
            <person name="Andreopoulos B."/>
            <person name="Lipzen A."/>
            <person name="Chen C."/>
            <person name="Yanf M."/>
            <person name="Daum C."/>
            <person name="Ng V."/>
            <person name="Clum A."/>
            <person name="Steindorff A."/>
            <person name="Ohm R."/>
            <person name="Martin F."/>
            <person name="Silar P."/>
            <person name="Natvig D."/>
            <person name="Lalanne C."/>
            <person name="Gautier V."/>
            <person name="Ament-Velasquez S.L."/>
            <person name="Kruys A."/>
            <person name="Hutchinson M.I."/>
            <person name="Powell A.J."/>
            <person name="Barry K."/>
            <person name="Miller A.N."/>
            <person name="Grigoriev I.V."/>
            <person name="Debuchy R."/>
            <person name="Gladieux P."/>
            <person name="Thoren M.H."/>
            <person name="Johannesson H."/>
        </authorList>
    </citation>
    <scope>NUCLEOTIDE SEQUENCE</scope>
    <source>
        <strain evidence="3">CBS 560.94</strain>
    </source>
</reference>
<organism evidence="3 4">
    <name type="scientific">Neurospora tetraspora</name>
    <dbReference type="NCBI Taxonomy" id="94610"/>
    <lineage>
        <taxon>Eukaryota</taxon>
        <taxon>Fungi</taxon>
        <taxon>Dikarya</taxon>
        <taxon>Ascomycota</taxon>
        <taxon>Pezizomycotina</taxon>
        <taxon>Sordariomycetes</taxon>
        <taxon>Sordariomycetidae</taxon>
        <taxon>Sordariales</taxon>
        <taxon>Sordariaceae</taxon>
        <taxon>Neurospora</taxon>
    </lineage>
</organism>
<sequence length="448" mass="48388">MSSALPTALGATATVEQPSIVVTSSPDSTVAATHEPGASLLTETCATPEYTLLNLGPSAVYAAFVGCVNTRQDCCPSQPQSSVAIGFNDVYPKAPNPEQAVLERCPADYYSISASCCPNGYTPWTTDLGGQTPCFSVLQAAMTPPPITNANTVLSNGAKPTVVVSDVVYAIQYPVQEPINSFPAEAIAGTVATVLGLLVLAGLALFIHKRRQRREFLNLGNELNDLYGPKRTQEPSNTSRPGVQASGPSSFQDDRTLCEDRAYSRKSKESDRSQPQQSPFDGHQFVVPPVNLPEQNDLQKTLTHEQQPAKQGLNQGFKLRVDEPDQQAPQHEQKRSNINATEHDLTTPSPSELEKPQLPALSCQEEPNADDIVNTSNSGDDTFASTHSSYHSGLLQGLTVETARPERLSRVYAKMVYTSGQTSIKRKPVNNTEEQKDDRKSSSGEEAK</sequence>
<feature type="region of interest" description="Disordered" evidence="1">
    <location>
        <begin position="223"/>
        <end position="290"/>
    </location>
</feature>
<keyword evidence="2" id="KW-1133">Transmembrane helix</keyword>
<reference evidence="3" key="1">
    <citation type="journal article" date="2023" name="Mol. Phylogenet. Evol.">
        <title>Genome-scale phylogeny and comparative genomics of the fungal order Sordariales.</title>
        <authorList>
            <person name="Hensen N."/>
            <person name="Bonometti L."/>
            <person name="Westerberg I."/>
            <person name="Brannstrom I.O."/>
            <person name="Guillou S."/>
            <person name="Cros-Aarteil S."/>
            <person name="Calhoun S."/>
            <person name="Haridas S."/>
            <person name="Kuo A."/>
            <person name="Mondo S."/>
            <person name="Pangilinan J."/>
            <person name="Riley R."/>
            <person name="LaButti K."/>
            <person name="Andreopoulos B."/>
            <person name="Lipzen A."/>
            <person name="Chen C."/>
            <person name="Yan M."/>
            <person name="Daum C."/>
            <person name="Ng V."/>
            <person name="Clum A."/>
            <person name="Steindorff A."/>
            <person name="Ohm R.A."/>
            <person name="Martin F."/>
            <person name="Silar P."/>
            <person name="Natvig D.O."/>
            <person name="Lalanne C."/>
            <person name="Gautier V."/>
            <person name="Ament-Velasquez S.L."/>
            <person name="Kruys A."/>
            <person name="Hutchinson M.I."/>
            <person name="Powell A.J."/>
            <person name="Barry K."/>
            <person name="Miller A.N."/>
            <person name="Grigoriev I.V."/>
            <person name="Debuchy R."/>
            <person name="Gladieux P."/>
            <person name="Hiltunen Thoren M."/>
            <person name="Johannesson H."/>
        </authorList>
    </citation>
    <scope>NUCLEOTIDE SEQUENCE</scope>
    <source>
        <strain evidence="3">CBS 560.94</strain>
    </source>
</reference>
<accession>A0AAE0J762</accession>
<feature type="compositionally biased region" description="Basic and acidic residues" evidence="1">
    <location>
        <begin position="331"/>
        <end position="345"/>
    </location>
</feature>
<feature type="transmembrane region" description="Helical" evidence="2">
    <location>
        <begin position="186"/>
        <end position="207"/>
    </location>
</feature>
<dbReference type="EMBL" id="JAUEPP010000008">
    <property type="protein sequence ID" value="KAK3338167.1"/>
    <property type="molecule type" value="Genomic_DNA"/>
</dbReference>
<keyword evidence="4" id="KW-1185">Reference proteome</keyword>
<dbReference type="Proteomes" id="UP001278500">
    <property type="component" value="Unassembled WGS sequence"/>
</dbReference>
<comment type="caution">
    <text evidence="3">The sequence shown here is derived from an EMBL/GenBank/DDBJ whole genome shotgun (WGS) entry which is preliminary data.</text>
</comment>
<protein>
    <submittedName>
        <fullName evidence="3">Uncharacterized protein</fullName>
    </submittedName>
</protein>
<keyword evidence="2" id="KW-0812">Transmembrane</keyword>
<proteinExistence type="predicted"/>
<evidence type="ECO:0000256" key="2">
    <source>
        <dbReference type="SAM" id="Phobius"/>
    </source>
</evidence>
<dbReference type="RefSeq" id="XP_062677618.1">
    <property type="nucleotide sequence ID" value="XM_062823338.1"/>
</dbReference>
<feature type="compositionally biased region" description="Basic and acidic residues" evidence="1">
    <location>
        <begin position="252"/>
        <end position="272"/>
    </location>
</feature>
<feature type="compositionally biased region" description="Basic and acidic residues" evidence="1">
    <location>
        <begin position="433"/>
        <end position="448"/>
    </location>
</feature>